<keyword evidence="2" id="KW-1185">Reference proteome</keyword>
<accession>A0A2I0U0C8</accession>
<evidence type="ECO:0000313" key="2">
    <source>
        <dbReference type="Proteomes" id="UP000233556"/>
    </source>
</evidence>
<dbReference type="Proteomes" id="UP000233556">
    <property type="component" value="Unassembled WGS sequence"/>
</dbReference>
<dbReference type="AlphaFoldDB" id="A0A2I0U0C8"/>
<proteinExistence type="predicted"/>
<sequence length="106" mass="11655">MASLAQLPSMVSHEINYRCLATELEQTMLSSLAHCLSIAGLEISRKKHALESVNIFMWPLSQCVISGSGQDTSACKMMRSTASETAKIWVFSVENCGNGTLSVWIW</sequence>
<dbReference type="EMBL" id="KZ506462">
    <property type="protein sequence ID" value="PKU39534.1"/>
    <property type="molecule type" value="Genomic_DNA"/>
</dbReference>
<reference evidence="2" key="2">
    <citation type="submission" date="2017-12" db="EMBL/GenBank/DDBJ databases">
        <title>Genome sequence of the Bar-tailed Godwit (Limosa lapponica baueri).</title>
        <authorList>
            <person name="Lima N.C.B."/>
            <person name="Parody-Merino A.M."/>
            <person name="Battley P.F."/>
            <person name="Fidler A.E."/>
            <person name="Prosdocimi F."/>
        </authorList>
    </citation>
    <scope>NUCLEOTIDE SEQUENCE [LARGE SCALE GENOMIC DNA]</scope>
</reference>
<gene>
    <name evidence="1" type="ORF">llap_10161</name>
</gene>
<name>A0A2I0U0C8_LIMLA</name>
<organism evidence="1 2">
    <name type="scientific">Limosa lapponica baueri</name>
    <dbReference type="NCBI Taxonomy" id="1758121"/>
    <lineage>
        <taxon>Eukaryota</taxon>
        <taxon>Metazoa</taxon>
        <taxon>Chordata</taxon>
        <taxon>Craniata</taxon>
        <taxon>Vertebrata</taxon>
        <taxon>Euteleostomi</taxon>
        <taxon>Archelosauria</taxon>
        <taxon>Archosauria</taxon>
        <taxon>Dinosauria</taxon>
        <taxon>Saurischia</taxon>
        <taxon>Theropoda</taxon>
        <taxon>Coelurosauria</taxon>
        <taxon>Aves</taxon>
        <taxon>Neognathae</taxon>
        <taxon>Neoaves</taxon>
        <taxon>Charadriiformes</taxon>
        <taxon>Scolopacidae</taxon>
        <taxon>Limosa</taxon>
    </lineage>
</organism>
<protein>
    <submittedName>
        <fullName evidence="1">Uncharacterized protein</fullName>
    </submittedName>
</protein>
<reference evidence="2" key="1">
    <citation type="submission" date="2017-11" db="EMBL/GenBank/DDBJ databases">
        <authorList>
            <person name="Lima N.C."/>
            <person name="Parody-Merino A.M."/>
            <person name="Battley P.F."/>
            <person name="Fidler A.E."/>
            <person name="Prosdocimi F."/>
        </authorList>
    </citation>
    <scope>NUCLEOTIDE SEQUENCE [LARGE SCALE GENOMIC DNA]</scope>
</reference>
<evidence type="ECO:0000313" key="1">
    <source>
        <dbReference type="EMBL" id="PKU39534.1"/>
    </source>
</evidence>